<dbReference type="EMBL" id="JAXIOK010000013">
    <property type="protein sequence ID" value="KAK4756741.1"/>
    <property type="molecule type" value="Genomic_DNA"/>
</dbReference>
<dbReference type="InterPro" id="IPR036047">
    <property type="entry name" value="F-box-like_dom_sf"/>
</dbReference>
<dbReference type="SUPFAM" id="SSF81383">
    <property type="entry name" value="F-box domain"/>
    <property type="match status" value="1"/>
</dbReference>
<dbReference type="Proteomes" id="UP001345219">
    <property type="component" value="Chromosome 6"/>
</dbReference>
<dbReference type="PANTHER" id="PTHR31672">
    <property type="entry name" value="BNACNNG10540D PROTEIN"/>
    <property type="match status" value="1"/>
</dbReference>
<dbReference type="Gene3D" id="1.20.1280.50">
    <property type="match status" value="1"/>
</dbReference>
<dbReference type="Pfam" id="PF00646">
    <property type="entry name" value="F-box"/>
    <property type="match status" value="1"/>
</dbReference>
<comment type="caution">
    <text evidence="2">The sequence shown here is derived from an EMBL/GenBank/DDBJ whole genome shotgun (WGS) entry which is preliminary data.</text>
</comment>
<evidence type="ECO:0000313" key="2">
    <source>
        <dbReference type="EMBL" id="KAK4756741.1"/>
    </source>
</evidence>
<dbReference type="InterPro" id="IPR050796">
    <property type="entry name" value="SCF_F-box_component"/>
</dbReference>
<sequence length="268" mass="31332">MKSNEEMDINHDIRLSLIPNDVMFEVFLRLPVRDLILLKLVCKYWYKLITSPTLAKCHLQRSKANSGIMFALIHHHFYLEPYYLSLDDFSSGQTYKIKKLCSHHPYKFFKYYETLDSFNGLVLNLVILNGGFDKRLLLCNPMTKLDTFLPIPPCGTGTDLNPHTNHIIYDASIHRYKVVWRCKKDGRCYIIQVDTPSRQQLTSSWRNITPSTENVRASVSCEGNLHWLMMKKRDPEDKVKILTLDVATEKFDEIDCYLPFTRKKTTSD</sequence>
<dbReference type="NCBIfam" id="TIGR01640">
    <property type="entry name" value="F_box_assoc_1"/>
    <property type="match status" value="1"/>
</dbReference>
<reference evidence="2 3" key="1">
    <citation type="journal article" date="2023" name="Hortic Res">
        <title>Pangenome of water caltrop reveals structural variations and asymmetric subgenome divergence after allopolyploidization.</title>
        <authorList>
            <person name="Zhang X."/>
            <person name="Chen Y."/>
            <person name="Wang L."/>
            <person name="Yuan Y."/>
            <person name="Fang M."/>
            <person name="Shi L."/>
            <person name="Lu R."/>
            <person name="Comes H.P."/>
            <person name="Ma Y."/>
            <person name="Chen Y."/>
            <person name="Huang G."/>
            <person name="Zhou Y."/>
            <person name="Zheng Z."/>
            <person name="Qiu Y."/>
        </authorList>
    </citation>
    <scope>NUCLEOTIDE SEQUENCE [LARGE SCALE GENOMIC DNA]</scope>
    <source>
        <tissue evidence="2">Roots</tissue>
    </source>
</reference>
<keyword evidence="3" id="KW-1185">Reference proteome</keyword>
<dbReference type="SMART" id="SM00256">
    <property type="entry name" value="FBOX"/>
    <property type="match status" value="1"/>
</dbReference>
<feature type="domain" description="F-box" evidence="1">
    <location>
        <begin position="12"/>
        <end position="58"/>
    </location>
</feature>
<dbReference type="InterPro" id="IPR001810">
    <property type="entry name" value="F-box_dom"/>
</dbReference>
<dbReference type="AlphaFoldDB" id="A0AAN7JZH9"/>
<protein>
    <recommendedName>
        <fullName evidence="1">F-box domain-containing protein</fullName>
    </recommendedName>
</protein>
<name>A0AAN7JZH9_9MYRT</name>
<dbReference type="Pfam" id="PF07734">
    <property type="entry name" value="FBA_1"/>
    <property type="match status" value="1"/>
</dbReference>
<accession>A0AAN7JZH9</accession>
<evidence type="ECO:0000259" key="1">
    <source>
        <dbReference type="PROSITE" id="PS50181"/>
    </source>
</evidence>
<dbReference type="PANTHER" id="PTHR31672:SF13">
    <property type="entry name" value="F-BOX PROTEIN CPR30-LIKE"/>
    <property type="match status" value="1"/>
</dbReference>
<dbReference type="InterPro" id="IPR006527">
    <property type="entry name" value="F-box-assoc_dom_typ1"/>
</dbReference>
<proteinExistence type="predicted"/>
<evidence type="ECO:0000313" key="3">
    <source>
        <dbReference type="Proteomes" id="UP001345219"/>
    </source>
</evidence>
<dbReference type="InterPro" id="IPR017451">
    <property type="entry name" value="F-box-assoc_interact_dom"/>
</dbReference>
<gene>
    <name evidence="2" type="ORF">SAY87_006868</name>
</gene>
<organism evidence="2 3">
    <name type="scientific">Trapa incisa</name>
    <dbReference type="NCBI Taxonomy" id="236973"/>
    <lineage>
        <taxon>Eukaryota</taxon>
        <taxon>Viridiplantae</taxon>
        <taxon>Streptophyta</taxon>
        <taxon>Embryophyta</taxon>
        <taxon>Tracheophyta</taxon>
        <taxon>Spermatophyta</taxon>
        <taxon>Magnoliopsida</taxon>
        <taxon>eudicotyledons</taxon>
        <taxon>Gunneridae</taxon>
        <taxon>Pentapetalae</taxon>
        <taxon>rosids</taxon>
        <taxon>malvids</taxon>
        <taxon>Myrtales</taxon>
        <taxon>Lythraceae</taxon>
        <taxon>Trapa</taxon>
    </lineage>
</organism>
<dbReference type="PROSITE" id="PS50181">
    <property type="entry name" value="FBOX"/>
    <property type="match status" value="1"/>
</dbReference>